<name>A0A5C1NGD9_9GAMM</name>
<evidence type="ECO:0008006" key="3">
    <source>
        <dbReference type="Google" id="ProtNLM"/>
    </source>
</evidence>
<protein>
    <recommendedName>
        <fullName evidence="3">Serine/threonine protein kinase</fullName>
    </recommendedName>
</protein>
<sequence>MQLIQTGKYSSVHYDPEHDTFIKTFSPNITDRWRYRLGIRRYPGYNFRYVAKRLSLLGIQAPEIIESKRYRLVTANVNGVPLKQLIQDDPVLQQRYVDILVALYRDRIHCRGLHTDNFLVKNGEIIAIDLDAYKAPRIFTYPHQEFIDCLSRSLKGEEAFLFQRFLQAIEAPAS</sequence>
<dbReference type="AlphaFoldDB" id="A0A5C1NGD9"/>
<dbReference type="InterPro" id="IPR011009">
    <property type="entry name" value="Kinase-like_dom_sf"/>
</dbReference>
<reference evidence="1" key="1">
    <citation type="submission" date="2021-02" db="EMBL/GenBank/DDBJ databases">
        <title>Strain Y2R2, a novel species of the genus Halomonas.</title>
        <authorList>
            <person name="Huang H."/>
        </authorList>
    </citation>
    <scope>NUCLEOTIDE SEQUENCE</scope>
    <source>
        <strain evidence="1">Y2R2</strain>
    </source>
</reference>
<accession>A0A5C1NGD9</accession>
<organism evidence="1 2">
    <name type="scientific">Halomonas binhaiensis</name>
    <dbReference type="NCBI Taxonomy" id="2562282"/>
    <lineage>
        <taxon>Bacteria</taxon>
        <taxon>Pseudomonadati</taxon>
        <taxon>Pseudomonadota</taxon>
        <taxon>Gammaproteobacteria</taxon>
        <taxon>Oceanospirillales</taxon>
        <taxon>Halomonadaceae</taxon>
        <taxon>Halomonas</taxon>
    </lineage>
</organism>
<evidence type="ECO:0000313" key="2">
    <source>
        <dbReference type="Proteomes" id="UP000324285"/>
    </source>
</evidence>
<gene>
    <name evidence="1" type="ORF">E4T21_06975</name>
</gene>
<keyword evidence="2" id="KW-1185">Reference proteome</keyword>
<dbReference type="RefSeq" id="WP_149284321.1">
    <property type="nucleotide sequence ID" value="NZ_CP038437.2"/>
</dbReference>
<dbReference type="SUPFAM" id="SSF56112">
    <property type="entry name" value="Protein kinase-like (PK-like)"/>
    <property type="match status" value="1"/>
</dbReference>
<dbReference type="Proteomes" id="UP000324285">
    <property type="component" value="Chromosome"/>
</dbReference>
<evidence type="ECO:0000313" key="1">
    <source>
        <dbReference type="EMBL" id="QEM81307.1"/>
    </source>
</evidence>
<dbReference type="OrthoDB" id="5464935at2"/>
<dbReference type="KEGG" id="hbh:E4T21_06975"/>
<dbReference type="EMBL" id="CP038437">
    <property type="protein sequence ID" value="QEM81307.1"/>
    <property type="molecule type" value="Genomic_DNA"/>
</dbReference>
<proteinExistence type="predicted"/>